<feature type="transmembrane region" description="Helical" evidence="6">
    <location>
        <begin position="6"/>
        <end position="24"/>
    </location>
</feature>
<dbReference type="PANTHER" id="PTHR13353:SF5">
    <property type="entry name" value="TRANSMEMBRANE PROTEIN 19"/>
    <property type="match status" value="1"/>
</dbReference>
<evidence type="ECO:0000256" key="6">
    <source>
        <dbReference type="SAM" id="Phobius"/>
    </source>
</evidence>
<name>A0ABU1J653_9BACL</name>
<keyword evidence="4 6" id="KW-1133">Transmembrane helix</keyword>
<comment type="subcellular location">
    <subcellularLocation>
        <location evidence="1">Membrane</location>
        <topology evidence="1">Multi-pass membrane protein</topology>
    </subcellularLocation>
</comment>
<feature type="transmembrane region" description="Helical" evidence="6">
    <location>
        <begin position="162"/>
        <end position="185"/>
    </location>
</feature>
<dbReference type="Pfam" id="PF01940">
    <property type="entry name" value="DUF92"/>
    <property type="match status" value="1"/>
</dbReference>
<keyword evidence="5 6" id="KW-0472">Membrane</keyword>
<evidence type="ECO:0000256" key="2">
    <source>
        <dbReference type="ARBA" id="ARBA00009012"/>
    </source>
</evidence>
<feature type="transmembrane region" description="Helical" evidence="6">
    <location>
        <begin position="205"/>
        <end position="228"/>
    </location>
</feature>
<protein>
    <submittedName>
        <fullName evidence="7">Uncharacterized protein (TIGR00297 family)</fullName>
    </submittedName>
</protein>
<accession>A0ABU1J653</accession>
<evidence type="ECO:0000313" key="8">
    <source>
        <dbReference type="Proteomes" id="UP001185028"/>
    </source>
</evidence>
<feature type="transmembrane region" description="Helical" evidence="6">
    <location>
        <begin position="54"/>
        <end position="72"/>
    </location>
</feature>
<evidence type="ECO:0000256" key="4">
    <source>
        <dbReference type="ARBA" id="ARBA00022989"/>
    </source>
</evidence>
<dbReference type="EMBL" id="JAVDQH010000037">
    <property type="protein sequence ID" value="MDR6246710.1"/>
    <property type="molecule type" value="Genomic_DNA"/>
</dbReference>
<evidence type="ECO:0000256" key="1">
    <source>
        <dbReference type="ARBA" id="ARBA00004141"/>
    </source>
</evidence>
<reference evidence="7 8" key="1">
    <citation type="submission" date="2023-07" db="EMBL/GenBank/DDBJ databases">
        <title>Genomic Encyclopedia of Type Strains, Phase IV (KMG-IV): sequencing the most valuable type-strain genomes for metagenomic binning, comparative biology and taxonomic classification.</title>
        <authorList>
            <person name="Goeker M."/>
        </authorList>
    </citation>
    <scope>NUCLEOTIDE SEQUENCE [LARGE SCALE GENOMIC DNA]</scope>
    <source>
        <strain evidence="7 8">DSM 22170</strain>
    </source>
</reference>
<evidence type="ECO:0000256" key="5">
    <source>
        <dbReference type="ARBA" id="ARBA00023136"/>
    </source>
</evidence>
<keyword evidence="8" id="KW-1185">Reference proteome</keyword>
<keyword evidence="3 6" id="KW-0812">Transmembrane</keyword>
<dbReference type="InterPro" id="IPR002794">
    <property type="entry name" value="DUF92_TMEM19"/>
</dbReference>
<organism evidence="7 8">
    <name type="scientific">Paenibacillus hunanensis</name>
    <dbReference type="NCBI Taxonomy" id="539262"/>
    <lineage>
        <taxon>Bacteria</taxon>
        <taxon>Bacillati</taxon>
        <taxon>Bacillota</taxon>
        <taxon>Bacilli</taxon>
        <taxon>Bacillales</taxon>
        <taxon>Paenibacillaceae</taxon>
        <taxon>Paenibacillus</taxon>
    </lineage>
</organism>
<dbReference type="PANTHER" id="PTHR13353">
    <property type="entry name" value="TRANSMEMBRANE PROTEIN 19"/>
    <property type="match status" value="1"/>
</dbReference>
<evidence type="ECO:0000256" key="3">
    <source>
        <dbReference type="ARBA" id="ARBA00022692"/>
    </source>
</evidence>
<feature type="transmembrane region" description="Helical" evidence="6">
    <location>
        <begin position="268"/>
        <end position="286"/>
    </location>
</feature>
<evidence type="ECO:0000313" key="7">
    <source>
        <dbReference type="EMBL" id="MDR6246710.1"/>
    </source>
</evidence>
<sequence length="287" mass="30466">MPDCPMSVWLDWLIGFACAGLIAGLGYRKQWLSGSGAIAAAMMGTIYYAAGSLLWFGLLILFFISGSVLSRMKRERKRRMEQDYAKGSRRDAGQVFANGGLGMLLCLGNAIVPHEAWVLAFIGIMATVTADTWATELGSLSRKPPRSVLNGRVLEPGASGGVSLRGTLAAAAGGIIIGGAAWLFSLLSSSGNPYTDLSSFTSIVYGAWIMVLAGLVGGLAGCFADSYLGATVQLMHRCTVCGKIVETDMHHEQPTVYARGWRWMNNDMVNAVSSIIGGAVALLFLVI</sequence>
<feature type="transmembrane region" description="Helical" evidence="6">
    <location>
        <begin position="93"/>
        <end position="112"/>
    </location>
</feature>
<proteinExistence type="inferred from homology"/>
<dbReference type="Proteomes" id="UP001185028">
    <property type="component" value="Unassembled WGS sequence"/>
</dbReference>
<comment type="similarity">
    <text evidence="2">Belongs to the TMEM19 family.</text>
</comment>
<gene>
    <name evidence="7" type="ORF">JOC58_004655</name>
</gene>
<comment type="caution">
    <text evidence="7">The sequence shown here is derived from an EMBL/GenBank/DDBJ whole genome shotgun (WGS) entry which is preliminary data.</text>
</comment>